<dbReference type="PANTHER" id="PTHR11487:SF0">
    <property type="entry name" value="S-ACYL FATTY ACID SYNTHASE THIOESTERASE, MEDIUM CHAIN"/>
    <property type="match status" value="1"/>
</dbReference>
<dbReference type="PANTHER" id="PTHR11487">
    <property type="entry name" value="THIOESTERASE"/>
    <property type="match status" value="1"/>
</dbReference>
<feature type="domain" description="Thioesterase" evidence="2">
    <location>
        <begin position="11"/>
        <end position="230"/>
    </location>
</feature>
<evidence type="ECO:0000313" key="3">
    <source>
        <dbReference type="EMBL" id="KER04943.1"/>
    </source>
</evidence>
<dbReference type="Proteomes" id="UP000028002">
    <property type="component" value="Unassembled WGS sequence"/>
</dbReference>
<dbReference type="InterPro" id="IPR029058">
    <property type="entry name" value="AB_hydrolase_fold"/>
</dbReference>
<evidence type="ECO:0000313" key="4">
    <source>
        <dbReference type="Proteomes" id="UP000028002"/>
    </source>
</evidence>
<comment type="similarity">
    <text evidence="1">Belongs to the thioesterase family.</text>
</comment>
<dbReference type="EMBL" id="JGVH01000003">
    <property type="protein sequence ID" value="KER04943.1"/>
    <property type="molecule type" value="Genomic_DNA"/>
</dbReference>
<dbReference type="InterPro" id="IPR012223">
    <property type="entry name" value="TEII"/>
</dbReference>
<dbReference type="AlphaFoldDB" id="A0A081S1Z0"/>
<dbReference type="RefSeq" id="WP_036836927.1">
    <property type="nucleotide sequence ID" value="NZ_CAWLUD010000003.1"/>
</dbReference>
<name>A0A081S1Z0_PHOTE</name>
<protein>
    <submittedName>
        <fullName evidence="3">Putative thioesterase involved in non-ribosomal peptide biosynthesis</fullName>
    </submittedName>
</protein>
<evidence type="ECO:0000256" key="1">
    <source>
        <dbReference type="ARBA" id="ARBA00007169"/>
    </source>
</evidence>
<dbReference type="SUPFAM" id="SSF53474">
    <property type="entry name" value="alpha/beta-Hydrolases"/>
    <property type="match status" value="1"/>
</dbReference>
<dbReference type="GO" id="GO:0008610">
    <property type="term" value="P:lipid biosynthetic process"/>
    <property type="evidence" value="ECO:0007669"/>
    <property type="project" value="TreeGrafter"/>
</dbReference>
<reference evidence="3 4" key="1">
    <citation type="submission" date="2014-03" db="EMBL/GenBank/DDBJ databases">
        <title>Draft Genome of Photorhabdus temperata Meg1.</title>
        <authorList>
            <person name="Hurst S.G.IV."/>
            <person name="Morris K."/>
            <person name="Thomas K."/>
            <person name="Tisa L.S."/>
        </authorList>
    </citation>
    <scope>NUCLEOTIDE SEQUENCE [LARGE SCALE GENOMIC DNA]</scope>
    <source>
        <strain evidence="3 4">Meg1</strain>
    </source>
</reference>
<evidence type="ECO:0000259" key="2">
    <source>
        <dbReference type="Pfam" id="PF00975"/>
    </source>
</evidence>
<dbReference type="PATRIC" id="fig|1393735.3.peg.331"/>
<gene>
    <name evidence="3" type="ORF">MEG1DRAFT_00332</name>
</gene>
<dbReference type="Pfam" id="PF00975">
    <property type="entry name" value="Thioesterase"/>
    <property type="match status" value="1"/>
</dbReference>
<organism evidence="3 4">
    <name type="scientific">Photorhabdus temperata subsp. temperata Meg1</name>
    <dbReference type="NCBI Taxonomy" id="1393735"/>
    <lineage>
        <taxon>Bacteria</taxon>
        <taxon>Pseudomonadati</taxon>
        <taxon>Pseudomonadota</taxon>
        <taxon>Gammaproteobacteria</taxon>
        <taxon>Enterobacterales</taxon>
        <taxon>Morganellaceae</taxon>
        <taxon>Photorhabdus</taxon>
    </lineage>
</organism>
<proteinExistence type="inferred from homology"/>
<accession>A0A081S1Z0</accession>
<dbReference type="InterPro" id="IPR001031">
    <property type="entry name" value="Thioesterase"/>
</dbReference>
<sequence length="239" mass="26840">MNDSYGFHALLFPHAGGSAAVMHDFSAALKKYFSVHTMELPGRGKRRKEQLLYKIDDAIADFATKIPSQGTLTFIGHSLGAYLAYMMARYVRCRQPERQVNLVVISNLPIHLRKSFCEIRQGETSEDKLLDFAAYAGGIPAWLKNEPELKSQFLQVLAADLSIADSINQNKDSQLENIPLFVIYGNDDPLLDERVLEWSQYGTGIFKILSLSGGHFILSDKGEEIAHQIINFVHPQKIN</sequence>
<dbReference type="Gene3D" id="3.40.50.1820">
    <property type="entry name" value="alpha/beta hydrolase"/>
    <property type="match status" value="1"/>
</dbReference>
<comment type="caution">
    <text evidence="3">The sequence shown here is derived from an EMBL/GenBank/DDBJ whole genome shotgun (WGS) entry which is preliminary data.</text>
</comment>